<accession>A0A1N6G9V7</accession>
<evidence type="ECO:0000256" key="2">
    <source>
        <dbReference type="ARBA" id="ARBA00022801"/>
    </source>
</evidence>
<dbReference type="Gene3D" id="3.40.50.1820">
    <property type="entry name" value="alpha/beta hydrolase"/>
    <property type="match status" value="1"/>
</dbReference>
<evidence type="ECO:0000256" key="8">
    <source>
        <dbReference type="ARBA" id="ARBA00042704"/>
    </source>
</evidence>
<proteinExistence type="predicted"/>
<dbReference type="EC" id="3.1.2.22" evidence="1"/>
<evidence type="ECO:0000256" key="9">
    <source>
        <dbReference type="ARBA" id="ARBA00046047"/>
    </source>
</evidence>
<feature type="compositionally biased region" description="Basic and acidic residues" evidence="12">
    <location>
        <begin position="10"/>
        <end position="19"/>
    </location>
</feature>
<dbReference type="AlphaFoldDB" id="A0A1N6G9V7"/>
<name>A0A1N6G9V7_9RHOB</name>
<dbReference type="SUPFAM" id="SSF53474">
    <property type="entry name" value="alpha/beta-Hydrolases"/>
    <property type="match status" value="1"/>
</dbReference>
<dbReference type="STRING" id="1217970.SAMN05444002_2320"/>
<feature type="region of interest" description="Disordered" evidence="12">
    <location>
        <begin position="1"/>
        <end position="23"/>
    </location>
</feature>
<reference evidence="15" key="1">
    <citation type="submission" date="2016-11" db="EMBL/GenBank/DDBJ databases">
        <authorList>
            <person name="Varghese N."/>
            <person name="Submissions S."/>
        </authorList>
    </citation>
    <scope>NUCLEOTIDE SEQUENCE [LARGE SCALE GENOMIC DNA]</scope>
    <source>
        <strain evidence="15">DSM 29440</strain>
    </source>
</reference>
<evidence type="ECO:0000256" key="11">
    <source>
        <dbReference type="ARBA" id="ARBA00047972"/>
    </source>
</evidence>
<dbReference type="GO" id="GO:0008474">
    <property type="term" value="F:palmitoyl-(protein) hydrolase activity"/>
    <property type="evidence" value="ECO:0007669"/>
    <property type="project" value="UniProtKB-EC"/>
</dbReference>
<dbReference type="RefSeq" id="WP_074256354.1">
    <property type="nucleotide sequence ID" value="NZ_FSRL01000001.1"/>
</dbReference>
<protein>
    <recommendedName>
        <fullName evidence="5">Palmitoyl-protein thioesterase ABHD10, mitochondrial</fullName>
        <ecNumber evidence="4">3.1.1.93</ecNumber>
        <ecNumber evidence="1">3.1.2.22</ecNumber>
    </recommendedName>
    <alternativeName>
        <fullName evidence="7">Acyl-protein thioesterase ABHD10</fullName>
    </alternativeName>
    <alternativeName>
        <fullName evidence="8">Alpha/beta hydrolase domain-containing protein 10</fullName>
    </alternativeName>
    <alternativeName>
        <fullName evidence="6">Mycophenolic acid acyl-glucuronide esterase, mitochondrial</fullName>
    </alternativeName>
</protein>
<keyword evidence="3" id="KW-0809">Transit peptide</keyword>
<organism evidence="14 15">
    <name type="scientific">Vannielia litorea</name>
    <dbReference type="NCBI Taxonomy" id="1217970"/>
    <lineage>
        <taxon>Bacteria</taxon>
        <taxon>Pseudomonadati</taxon>
        <taxon>Pseudomonadota</taxon>
        <taxon>Alphaproteobacteria</taxon>
        <taxon>Rhodobacterales</taxon>
        <taxon>Paracoccaceae</taxon>
        <taxon>Vannielia</taxon>
    </lineage>
</organism>
<comment type="catalytic activity">
    <reaction evidence="10">
        <text>S-hexadecanoyl-L-cysteinyl-[protein] + H2O = L-cysteinyl-[protein] + hexadecanoate + H(+)</text>
        <dbReference type="Rhea" id="RHEA:19233"/>
        <dbReference type="Rhea" id="RHEA-COMP:10131"/>
        <dbReference type="Rhea" id="RHEA-COMP:11032"/>
        <dbReference type="ChEBI" id="CHEBI:7896"/>
        <dbReference type="ChEBI" id="CHEBI:15377"/>
        <dbReference type="ChEBI" id="CHEBI:15378"/>
        <dbReference type="ChEBI" id="CHEBI:29950"/>
        <dbReference type="ChEBI" id="CHEBI:74151"/>
        <dbReference type="EC" id="3.1.2.22"/>
    </reaction>
    <physiologicalReaction direction="left-to-right" evidence="10">
        <dbReference type="Rhea" id="RHEA:19234"/>
    </physiologicalReaction>
</comment>
<feature type="domain" description="AB hydrolase-1" evidence="13">
    <location>
        <begin position="59"/>
        <end position="248"/>
    </location>
</feature>
<evidence type="ECO:0000256" key="3">
    <source>
        <dbReference type="ARBA" id="ARBA00022946"/>
    </source>
</evidence>
<evidence type="ECO:0000313" key="15">
    <source>
        <dbReference type="Proteomes" id="UP000184932"/>
    </source>
</evidence>
<dbReference type="InterPro" id="IPR000073">
    <property type="entry name" value="AB_hydrolase_1"/>
</dbReference>
<sequence length="268" mass="28768">MGRGRLPRVAAERRGRPDLPDYLESPEGRRIAYHRSEGSGPGVVFLGGFKSDMQGTKAVHLEAWARARGRAFLRFDYSGHGESSGAFTEGAIGDWAEDAAAAITALTEGPQVLVGSSMGGWIALLMCRRLGARVAGLVTIAAAPDFTEDSMWAGFSEAQRAELAREGRVALPSDYGEPYIITRRLIEEGRRQLVLRGPLPLPFPVRMLQGTADADVSQEVALRLLAHAEGDDIRLTLVKGADHRFSAPPQLALIEQAVDEVLAALGAA</sequence>
<evidence type="ECO:0000313" key="14">
    <source>
        <dbReference type="EMBL" id="SIO04346.1"/>
    </source>
</evidence>
<dbReference type="GO" id="GO:0102390">
    <property type="term" value="F:mycophenolic acid acyl-glucuronide esterase activity"/>
    <property type="evidence" value="ECO:0007669"/>
    <property type="project" value="UniProtKB-EC"/>
</dbReference>
<comment type="function">
    <text evidence="9">Acts as an acyl-protein thioesterase that hydrolyzes fatty acids from acylated residues in proteins. Regulates the mitochondrial S-depalmitoylation of the nucleophilic active site residue of peroxiredoxin-5/PRDX5, a key antioxidant protein, therefore modulating mitochondrial antioxidant ability. Also catalyzes the deglucuronidation of mycophenolic acid acyl-glucuronide, an active metabolite of the immunosuppressant drug mycophenolate.</text>
</comment>
<keyword evidence="2" id="KW-0378">Hydrolase</keyword>
<dbReference type="Proteomes" id="UP000184932">
    <property type="component" value="Unassembled WGS sequence"/>
</dbReference>
<gene>
    <name evidence="14" type="ORF">SAMN05444002_2320</name>
</gene>
<dbReference type="InterPro" id="IPR029058">
    <property type="entry name" value="AB_hydrolase_fold"/>
</dbReference>
<evidence type="ECO:0000256" key="12">
    <source>
        <dbReference type="SAM" id="MobiDB-lite"/>
    </source>
</evidence>
<dbReference type="EMBL" id="FSRL01000001">
    <property type="protein sequence ID" value="SIO04346.1"/>
    <property type="molecule type" value="Genomic_DNA"/>
</dbReference>
<dbReference type="PANTHER" id="PTHR16138:SF7">
    <property type="entry name" value="PALMITOYL-PROTEIN THIOESTERASE ABHD10, MITOCHONDRIAL"/>
    <property type="match status" value="1"/>
</dbReference>
<evidence type="ECO:0000256" key="10">
    <source>
        <dbReference type="ARBA" id="ARBA00047409"/>
    </source>
</evidence>
<evidence type="ECO:0000256" key="7">
    <source>
        <dbReference type="ARBA" id="ARBA00042645"/>
    </source>
</evidence>
<evidence type="ECO:0000259" key="13">
    <source>
        <dbReference type="Pfam" id="PF12697"/>
    </source>
</evidence>
<evidence type="ECO:0000256" key="6">
    <source>
        <dbReference type="ARBA" id="ARBA00041520"/>
    </source>
</evidence>
<dbReference type="PANTHER" id="PTHR16138">
    <property type="entry name" value="MYCOPHENOLIC ACID ACYL-GLUCURONIDE ESTERASE, MITOCHONDRIAL"/>
    <property type="match status" value="1"/>
</dbReference>
<dbReference type="InterPro" id="IPR052382">
    <property type="entry name" value="ABHD10_acyl-thioesterase"/>
</dbReference>
<comment type="catalytic activity">
    <reaction evidence="11">
        <text>mycophenolic acid O-acyl-beta-D-glucuronide + H2O = mycophenolate + D-glucuronate + H(+)</text>
        <dbReference type="Rhea" id="RHEA:34179"/>
        <dbReference type="ChEBI" id="CHEBI:15377"/>
        <dbReference type="ChEBI" id="CHEBI:15378"/>
        <dbReference type="ChEBI" id="CHEBI:58720"/>
        <dbReference type="ChEBI" id="CHEBI:62932"/>
        <dbReference type="ChEBI" id="CHEBI:66982"/>
        <dbReference type="EC" id="3.1.1.93"/>
    </reaction>
    <physiologicalReaction direction="left-to-right" evidence="11">
        <dbReference type="Rhea" id="RHEA:34180"/>
    </physiologicalReaction>
</comment>
<evidence type="ECO:0000256" key="1">
    <source>
        <dbReference type="ARBA" id="ARBA00012423"/>
    </source>
</evidence>
<keyword evidence="15" id="KW-1185">Reference proteome</keyword>
<evidence type="ECO:0000256" key="4">
    <source>
        <dbReference type="ARBA" id="ARBA00039132"/>
    </source>
</evidence>
<dbReference type="OrthoDB" id="9813296at2"/>
<dbReference type="Pfam" id="PF12697">
    <property type="entry name" value="Abhydrolase_6"/>
    <property type="match status" value="1"/>
</dbReference>
<evidence type="ECO:0000256" key="5">
    <source>
        <dbReference type="ARBA" id="ARBA00039314"/>
    </source>
</evidence>
<dbReference type="EC" id="3.1.1.93" evidence="4"/>